<feature type="domain" description="F-box" evidence="1">
    <location>
        <begin position="23"/>
        <end position="68"/>
    </location>
</feature>
<dbReference type="InterPro" id="IPR036047">
    <property type="entry name" value="F-box-like_dom_sf"/>
</dbReference>
<sequence>MLSATSSTMEASLASLSIKEGSTTRLTSLPPELLTTIAAHLPLGSLARFSLISRFVRDAIQPQLYRKVRLWSREDSKPKEAQCHVVKSVLKSSATDPKRCELIRELDLREWRWMGEGEMVYLEDVLRCARRLKGVAADHPRSRREPLHSVLSEGVACCSFSRT</sequence>
<evidence type="ECO:0000313" key="2">
    <source>
        <dbReference type="EMBL" id="ORY88653.1"/>
    </source>
</evidence>
<proteinExistence type="predicted"/>
<dbReference type="InParanoid" id="A0A1Y2FX69"/>
<organism evidence="2 3">
    <name type="scientific">Leucosporidium creatinivorum</name>
    <dbReference type="NCBI Taxonomy" id="106004"/>
    <lineage>
        <taxon>Eukaryota</taxon>
        <taxon>Fungi</taxon>
        <taxon>Dikarya</taxon>
        <taxon>Basidiomycota</taxon>
        <taxon>Pucciniomycotina</taxon>
        <taxon>Microbotryomycetes</taxon>
        <taxon>Leucosporidiales</taxon>
        <taxon>Leucosporidium</taxon>
    </lineage>
</organism>
<reference evidence="2 3" key="1">
    <citation type="submission" date="2016-07" db="EMBL/GenBank/DDBJ databases">
        <title>Pervasive Adenine N6-methylation of Active Genes in Fungi.</title>
        <authorList>
            <consortium name="DOE Joint Genome Institute"/>
            <person name="Mondo S.J."/>
            <person name="Dannebaum R.O."/>
            <person name="Kuo R.C."/>
            <person name="Labutti K."/>
            <person name="Haridas S."/>
            <person name="Kuo A."/>
            <person name="Salamov A."/>
            <person name="Ahrendt S.R."/>
            <person name="Lipzen A."/>
            <person name="Sullivan W."/>
            <person name="Andreopoulos W.B."/>
            <person name="Clum A."/>
            <person name="Lindquist E."/>
            <person name="Daum C."/>
            <person name="Ramamoorthy G.K."/>
            <person name="Gryganskyi A."/>
            <person name="Culley D."/>
            <person name="Magnuson J.K."/>
            <person name="James T.Y."/>
            <person name="O'Malley M.A."/>
            <person name="Stajich J.E."/>
            <person name="Spatafora J.W."/>
            <person name="Visel A."/>
            <person name="Grigoriev I.V."/>
        </authorList>
    </citation>
    <scope>NUCLEOTIDE SEQUENCE [LARGE SCALE GENOMIC DNA]</scope>
    <source>
        <strain evidence="2 3">62-1032</strain>
    </source>
</reference>
<dbReference type="Gene3D" id="1.20.1280.50">
    <property type="match status" value="1"/>
</dbReference>
<protein>
    <recommendedName>
        <fullName evidence="1">F-box domain-containing protein</fullName>
    </recommendedName>
</protein>
<evidence type="ECO:0000259" key="1">
    <source>
        <dbReference type="PROSITE" id="PS50181"/>
    </source>
</evidence>
<dbReference type="AlphaFoldDB" id="A0A1Y2FX69"/>
<keyword evidence="3" id="KW-1185">Reference proteome</keyword>
<comment type="caution">
    <text evidence="2">The sequence shown here is derived from an EMBL/GenBank/DDBJ whole genome shotgun (WGS) entry which is preliminary data.</text>
</comment>
<dbReference type="SUPFAM" id="SSF81383">
    <property type="entry name" value="F-box domain"/>
    <property type="match status" value="1"/>
</dbReference>
<dbReference type="PROSITE" id="PS50181">
    <property type="entry name" value="FBOX"/>
    <property type="match status" value="1"/>
</dbReference>
<gene>
    <name evidence="2" type="ORF">BCR35DRAFT_219929</name>
</gene>
<name>A0A1Y2FX69_9BASI</name>
<accession>A0A1Y2FX69</accession>
<evidence type="ECO:0000313" key="3">
    <source>
        <dbReference type="Proteomes" id="UP000193467"/>
    </source>
</evidence>
<dbReference type="InterPro" id="IPR001810">
    <property type="entry name" value="F-box_dom"/>
</dbReference>
<dbReference type="Pfam" id="PF12937">
    <property type="entry name" value="F-box-like"/>
    <property type="match status" value="1"/>
</dbReference>
<dbReference type="Proteomes" id="UP000193467">
    <property type="component" value="Unassembled WGS sequence"/>
</dbReference>
<dbReference type="EMBL" id="MCGR01000009">
    <property type="protein sequence ID" value="ORY88653.1"/>
    <property type="molecule type" value="Genomic_DNA"/>
</dbReference>